<feature type="domain" description="Pyridoxamine 5'-phosphate oxidase N-terminal" evidence="2">
    <location>
        <begin position="3"/>
        <end position="130"/>
    </location>
</feature>
<dbReference type="Pfam" id="PF01243">
    <property type="entry name" value="PNPOx_N"/>
    <property type="match status" value="1"/>
</dbReference>
<dbReference type="Gene3D" id="2.30.110.10">
    <property type="entry name" value="Electron Transport, Fmn-binding Protein, Chain A"/>
    <property type="match status" value="1"/>
</dbReference>
<reference evidence="3" key="1">
    <citation type="journal article" date="2014" name="Int. J. Syst. Evol. Microbiol.">
        <title>Complete genome sequence of Corynebacterium casei LMG S-19264T (=DSM 44701T), isolated from a smear-ripened cheese.</title>
        <authorList>
            <consortium name="US DOE Joint Genome Institute (JGI-PGF)"/>
            <person name="Walter F."/>
            <person name="Albersmeier A."/>
            <person name="Kalinowski J."/>
            <person name="Ruckert C."/>
        </authorList>
    </citation>
    <scope>NUCLEOTIDE SEQUENCE</scope>
    <source>
        <strain evidence="3">CGMCC 4.5737</strain>
    </source>
</reference>
<comment type="caution">
    <text evidence="3">The sequence shown here is derived from an EMBL/GenBank/DDBJ whole genome shotgun (WGS) entry which is preliminary data.</text>
</comment>
<evidence type="ECO:0000256" key="1">
    <source>
        <dbReference type="ARBA" id="ARBA00023002"/>
    </source>
</evidence>
<sequence>MTDAEWRAFLTADTRTAKLATVREDGRPHVAPVWFVLDGDTLVFTTGATSVKGRNLRRTGYAAVAVDTDGPPYAFVTVEGPVSISDDQDEKLRWATAVARRYVGDKLAPAFGARNAVPGEIVVRLSIAKVVGMDLSD</sequence>
<dbReference type="InterPro" id="IPR012349">
    <property type="entry name" value="Split_barrel_FMN-bd"/>
</dbReference>
<accession>A0A8J3FVJ4</accession>
<dbReference type="InterPro" id="IPR019920">
    <property type="entry name" value="F420-binding_dom_put"/>
</dbReference>
<gene>
    <name evidence="3" type="ORF">GCM10012275_32030</name>
</gene>
<keyword evidence="4" id="KW-1185">Reference proteome</keyword>
<name>A0A8J3FVJ4_9PSEU</name>
<dbReference type="PANTHER" id="PTHR35176">
    <property type="entry name" value="HEME OXYGENASE HI_0854-RELATED"/>
    <property type="match status" value="1"/>
</dbReference>
<dbReference type="AlphaFoldDB" id="A0A8J3FVJ4"/>
<dbReference type="GO" id="GO:0016627">
    <property type="term" value="F:oxidoreductase activity, acting on the CH-CH group of donors"/>
    <property type="evidence" value="ECO:0007669"/>
    <property type="project" value="TreeGrafter"/>
</dbReference>
<evidence type="ECO:0000313" key="3">
    <source>
        <dbReference type="EMBL" id="GGM58406.1"/>
    </source>
</evidence>
<proteinExistence type="predicted"/>
<evidence type="ECO:0000259" key="2">
    <source>
        <dbReference type="Pfam" id="PF01243"/>
    </source>
</evidence>
<reference evidence="3" key="2">
    <citation type="submission" date="2020-09" db="EMBL/GenBank/DDBJ databases">
        <authorList>
            <person name="Sun Q."/>
            <person name="Zhou Y."/>
        </authorList>
    </citation>
    <scope>NUCLEOTIDE SEQUENCE</scope>
    <source>
        <strain evidence="3">CGMCC 4.5737</strain>
    </source>
</reference>
<dbReference type="PANTHER" id="PTHR35176:SF1">
    <property type="entry name" value="F420H(2)-DEPENDENT BILIVERDIN REDUCTASE"/>
    <property type="match status" value="1"/>
</dbReference>
<keyword evidence="1" id="KW-0560">Oxidoreductase</keyword>
<evidence type="ECO:0000313" key="4">
    <source>
        <dbReference type="Proteomes" id="UP000637578"/>
    </source>
</evidence>
<dbReference type="SUPFAM" id="SSF50475">
    <property type="entry name" value="FMN-binding split barrel"/>
    <property type="match status" value="1"/>
</dbReference>
<dbReference type="EMBL" id="BMMK01000014">
    <property type="protein sequence ID" value="GGM58406.1"/>
    <property type="molecule type" value="Genomic_DNA"/>
</dbReference>
<protein>
    <submittedName>
        <fullName evidence="3">PPOX class F420-dependent enzyme</fullName>
    </submittedName>
</protein>
<organism evidence="3 4">
    <name type="scientific">Longimycelium tulufanense</name>
    <dbReference type="NCBI Taxonomy" id="907463"/>
    <lineage>
        <taxon>Bacteria</taxon>
        <taxon>Bacillati</taxon>
        <taxon>Actinomycetota</taxon>
        <taxon>Actinomycetes</taxon>
        <taxon>Pseudonocardiales</taxon>
        <taxon>Pseudonocardiaceae</taxon>
        <taxon>Longimycelium</taxon>
    </lineage>
</organism>
<dbReference type="GO" id="GO:0005829">
    <property type="term" value="C:cytosol"/>
    <property type="evidence" value="ECO:0007669"/>
    <property type="project" value="TreeGrafter"/>
</dbReference>
<dbReference type="InterPro" id="IPR011576">
    <property type="entry name" value="Pyridox_Oxase_N"/>
</dbReference>
<dbReference type="InterPro" id="IPR052019">
    <property type="entry name" value="F420H2_bilvrd_red/Heme_oxyg"/>
</dbReference>
<dbReference type="Proteomes" id="UP000637578">
    <property type="component" value="Unassembled WGS sequence"/>
</dbReference>
<dbReference type="NCBIfam" id="TIGR03618">
    <property type="entry name" value="Rv1155_F420"/>
    <property type="match status" value="1"/>
</dbReference>
<dbReference type="GO" id="GO:0070967">
    <property type="term" value="F:coenzyme F420 binding"/>
    <property type="evidence" value="ECO:0007669"/>
    <property type="project" value="TreeGrafter"/>
</dbReference>